<organism evidence="5 6">
    <name type="scientific">Heterodera trifolii</name>
    <dbReference type="NCBI Taxonomy" id="157864"/>
    <lineage>
        <taxon>Eukaryota</taxon>
        <taxon>Metazoa</taxon>
        <taxon>Ecdysozoa</taxon>
        <taxon>Nematoda</taxon>
        <taxon>Chromadorea</taxon>
        <taxon>Rhabditida</taxon>
        <taxon>Tylenchina</taxon>
        <taxon>Tylenchomorpha</taxon>
        <taxon>Tylenchoidea</taxon>
        <taxon>Heteroderidae</taxon>
        <taxon>Heteroderinae</taxon>
        <taxon>Heterodera</taxon>
    </lineage>
</organism>
<dbReference type="EMBL" id="JBICBT010001358">
    <property type="protein sequence ID" value="KAL3071584.1"/>
    <property type="molecule type" value="Genomic_DNA"/>
</dbReference>
<proteinExistence type="predicted"/>
<evidence type="ECO:0000313" key="6">
    <source>
        <dbReference type="Proteomes" id="UP001620626"/>
    </source>
</evidence>
<dbReference type="AlphaFoldDB" id="A0ABD2HT81"/>
<dbReference type="Pfam" id="PF00104">
    <property type="entry name" value="Hormone_recep"/>
    <property type="match status" value="1"/>
</dbReference>
<accession>A0ABD2HT81</accession>
<keyword evidence="6" id="KW-1185">Reference proteome</keyword>
<protein>
    <recommendedName>
        <fullName evidence="4">NR LBD domain-containing protein</fullName>
    </recommendedName>
</protein>
<dbReference type="PROSITE" id="PS51843">
    <property type="entry name" value="NR_LBD"/>
    <property type="match status" value="1"/>
</dbReference>
<dbReference type="InterPro" id="IPR035500">
    <property type="entry name" value="NHR-like_dom_sf"/>
</dbReference>
<evidence type="ECO:0000256" key="3">
    <source>
        <dbReference type="ARBA" id="ARBA00023170"/>
    </source>
</evidence>
<reference evidence="5 6" key="1">
    <citation type="submission" date="2024-10" db="EMBL/GenBank/DDBJ databases">
        <authorList>
            <person name="Kim D."/>
        </authorList>
    </citation>
    <scope>NUCLEOTIDE SEQUENCE [LARGE SCALE GENOMIC DNA]</scope>
    <source>
        <strain evidence="5">BH-2024</strain>
    </source>
</reference>
<feature type="domain" description="NR LBD" evidence="4">
    <location>
        <begin position="7"/>
        <end position="161"/>
    </location>
</feature>
<dbReference type="InterPro" id="IPR000536">
    <property type="entry name" value="Nucl_hrmn_rcpt_lig-bd"/>
</dbReference>
<evidence type="ECO:0000256" key="2">
    <source>
        <dbReference type="ARBA" id="ARBA00023163"/>
    </source>
</evidence>
<evidence type="ECO:0000313" key="5">
    <source>
        <dbReference type="EMBL" id="KAL3071584.1"/>
    </source>
</evidence>
<name>A0ABD2HT81_9BILA</name>
<keyword evidence="3" id="KW-0675">Receptor</keyword>
<dbReference type="Gene3D" id="1.10.565.10">
    <property type="entry name" value="Retinoid X Receptor"/>
    <property type="match status" value="1"/>
</dbReference>
<gene>
    <name evidence="5" type="ORF">niasHT_031948</name>
</gene>
<dbReference type="Proteomes" id="UP001620626">
    <property type="component" value="Unassembled WGS sequence"/>
</dbReference>
<sequence>MLKHLLEVEQKVCRIRNSQTPICESFYDQCDSFESIFEPTIFGHGFVIVPEIAKTFPSFGQLITNDKIALCSNIAMPLVVLSKSFYSVQQNCDVICDPNQGAMKMGDRLLCKSVQSFSRLKLSAEEFVLVRQISDHLESPMIAPGVSNNGKRWMNLSGRFL</sequence>
<evidence type="ECO:0000256" key="1">
    <source>
        <dbReference type="ARBA" id="ARBA00023015"/>
    </source>
</evidence>
<comment type="caution">
    <text evidence="5">The sequence shown here is derived from an EMBL/GenBank/DDBJ whole genome shotgun (WGS) entry which is preliminary data.</text>
</comment>
<keyword evidence="1" id="KW-0805">Transcription regulation</keyword>
<keyword evidence="2" id="KW-0804">Transcription</keyword>
<evidence type="ECO:0000259" key="4">
    <source>
        <dbReference type="PROSITE" id="PS51843"/>
    </source>
</evidence>
<dbReference type="SUPFAM" id="SSF48508">
    <property type="entry name" value="Nuclear receptor ligand-binding domain"/>
    <property type="match status" value="1"/>
</dbReference>